<organism evidence="2 3">
    <name type="scientific">Vibrio ishigakensis</name>
    <dbReference type="NCBI Taxonomy" id="1481914"/>
    <lineage>
        <taxon>Bacteria</taxon>
        <taxon>Pseudomonadati</taxon>
        <taxon>Pseudomonadota</taxon>
        <taxon>Gammaproteobacteria</taxon>
        <taxon>Vibrionales</taxon>
        <taxon>Vibrionaceae</taxon>
        <taxon>Vibrio</taxon>
    </lineage>
</organism>
<dbReference type="AlphaFoldDB" id="A0A0B8P5V9"/>
<accession>A0A0B8P5V9</accession>
<reference evidence="2 3" key="1">
    <citation type="submission" date="2015-01" db="EMBL/GenBank/DDBJ databases">
        <title>Vibrio sp. C1 JCM 19231 whole genome shotgun sequence.</title>
        <authorList>
            <person name="Sawabe T."/>
            <person name="Meirelles P."/>
            <person name="Feng G."/>
            <person name="Sayaka M."/>
            <person name="Hattori M."/>
            <person name="Ohkuma M."/>
        </authorList>
    </citation>
    <scope>NUCLEOTIDE SEQUENCE [LARGE SCALE GENOMIC DNA]</scope>
    <source>
        <strain evidence="3">JCM 19231</strain>
    </source>
</reference>
<name>A0A0B8P5V9_9VIBR</name>
<sequence>MGFVVAHMPGDQSWPMLTMMGVCSFAAFLMFKLFGDVK</sequence>
<evidence type="ECO:0000313" key="2">
    <source>
        <dbReference type="EMBL" id="GAM58643.1"/>
    </source>
</evidence>
<evidence type="ECO:0000313" key="3">
    <source>
        <dbReference type="Proteomes" id="UP000031671"/>
    </source>
</evidence>
<keyword evidence="1" id="KW-1133">Transmembrane helix</keyword>
<feature type="transmembrane region" description="Helical" evidence="1">
    <location>
        <begin position="12"/>
        <end position="34"/>
    </location>
</feature>
<dbReference type="Proteomes" id="UP000031671">
    <property type="component" value="Unassembled WGS sequence"/>
</dbReference>
<evidence type="ECO:0000256" key="1">
    <source>
        <dbReference type="SAM" id="Phobius"/>
    </source>
</evidence>
<comment type="caution">
    <text evidence="2">The sequence shown here is derived from an EMBL/GenBank/DDBJ whole genome shotgun (WGS) entry which is preliminary data.</text>
</comment>
<keyword evidence="1" id="KW-0472">Membrane</keyword>
<reference evidence="2 3" key="2">
    <citation type="submission" date="2015-01" db="EMBL/GenBank/DDBJ databases">
        <authorList>
            <consortium name="NBRP consortium"/>
            <person name="Sawabe T."/>
            <person name="Meirelles P."/>
            <person name="Feng G."/>
            <person name="Sayaka M."/>
            <person name="Hattori M."/>
            <person name="Ohkuma M."/>
        </authorList>
    </citation>
    <scope>NUCLEOTIDE SEQUENCE [LARGE SCALE GENOMIC DNA]</scope>
    <source>
        <strain evidence="3">JCM 19231</strain>
    </source>
</reference>
<gene>
    <name evidence="2" type="ORF">JCM19231_1691</name>
</gene>
<proteinExistence type="predicted"/>
<dbReference type="EMBL" id="BBRZ01000096">
    <property type="protein sequence ID" value="GAM58643.1"/>
    <property type="molecule type" value="Genomic_DNA"/>
</dbReference>
<keyword evidence="1" id="KW-0812">Transmembrane</keyword>
<protein>
    <submittedName>
        <fullName evidence="2">Uncharacterized protein</fullName>
    </submittedName>
</protein>
<keyword evidence="3" id="KW-1185">Reference proteome</keyword>